<proteinExistence type="predicted"/>
<evidence type="ECO:0000313" key="2">
    <source>
        <dbReference type="EMBL" id="CCF73158.1"/>
    </source>
</evidence>
<dbReference type="EMBL" id="FO082871">
    <property type="protein sequence ID" value="CCF73158.1"/>
    <property type="molecule type" value="Genomic_DNA"/>
</dbReference>
<reference evidence="2 3" key="3">
    <citation type="journal article" date="2016" name="Sci. Rep.">
        <title>Genome-wide diversity and gene expression profiling of Babesia microti isolates identify polymorphic genes that mediate host-pathogen interactions.</title>
        <authorList>
            <person name="Silva J.C."/>
            <person name="Cornillot E."/>
            <person name="McCracken C."/>
            <person name="Usmani-Brown S."/>
            <person name="Dwivedi A."/>
            <person name="Ifeonu O.O."/>
            <person name="Crabtree J."/>
            <person name="Gotia H.T."/>
            <person name="Virji A.Z."/>
            <person name="Reynes C."/>
            <person name="Colinge J."/>
            <person name="Kumar V."/>
            <person name="Lawres L."/>
            <person name="Pazzi J.E."/>
            <person name="Pablo J.V."/>
            <person name="Hung C."/>
            <person name="Brancato J."/>
            <person name="Kumari P."/>
            <person name="Orvis J."/>
            <person name="Tretina K."/>
            <person name="Chibucos M."/>
            <person name="Ott S."/>
            <person name="Sadzewicz L."/>
            <person name="Sengamalay N."/>
            <person name="Shetty A.C."/>
            <person name="Su Q."/>
            <person name="Tallon L."/>
            <person name="Fraser C.M."/>
            <person name="Frutos R."/>
            <person name="Molina D.M."/>
            <person name="Krause P.J."/>
            <person name="Ben Mamoun C."/>
        </authorList>
    </citation>
    <scope>NUCLEOTIDE SEQUENCE [LARGE SCALE GENOMIC DNA]</scope>
    <source>
        <strain evidence="2 3">RI</strain>
    </source>
</reference>
<dbReference type="VEuPathDB" id="PiroplasmaDB:BMR1_01G03500"/>
<dbReference type="KEGG" id="bmic:BMR1_01G03500"/>
<feature type="coiled-coil region" evidence="1">
    <location>
        <begin position="472"/>
        <end position="499"/>
    </location>
</feature>
<dbReference type="GeneID" id="24423781"/>
<evidence type="ECO:0000256" key="1">
    <source>
        <dbReference type="SAM" id="Coils"/>
    </source>
</evidence>
<reference evidence="2 3" key="1">
    <citation type="journal article" date="2012" name="Nucleic Acids Res.">
        <title>Sequencing of the smallest Apicomplexan genome from the human pathogen Babesia microti.</title>
        <authorList>
            <person name="Cornillot E."/>
            <person name="Hadj-Kaddour K."/>
            <person name="Dassouli A."/>
            <person name="Noel B."/>
            <person name="Ranwez V."/>
            <person name="Vacherie B."/>
            <person name="Augagneur Y."/>
            <person name="Bres V."/>
            <person name="Duclos A."/>
            <person name="Randazzo S."/>
            <person name="Carcy B."/>
            <person name="Debierre-Grockiego F."/>
            <person name="Delbecq S."/>
            <person name="Moubri-Menage K."/>
            <person name="Shams-Eldin H."/>
            <person name="Usmani-Brown S."/>
            <person name="Bringaud F."/>
            <person name="Wincker P."/>
            <person name="Vivares C.P."/>
            <person name="Schwarz R.T."/>
            <person name="Schetters T.P."/>
            <person name="Krause P.J."/>
            <person name="Gorenflot A."/>
            <person name="Berry V."/>
            <person name="Barbe V."/>
            <person name="Ben Mamoun C."/>
        </authorList>
    </citation>
    <scope>NUCLEOTIDE SEQUENCE [LARGE SCALE GENOMIC DNA]</scope>
    <source>
        <strain evidence="2 3">RI</strain>
    </source>
</reference>
<dbReference type="OrthoDB" id="10406038at2759"/>
<reference evidence="2 3" key="2">
    <citation type="journal article" date="2013" name="PLoS ONE">
        <title>Whole genome mapping and re-organization of the nuclear and mitochondrial genomes of Babesia microti isolates.</title>
        <authorList>
            <person name="Cornillot E."/>
            <person name="Dassouli A."/>
            <person name="Garg A."/>
            <person name="Pachikara N."/>
            <person name="Randazzo S."/>
            <person name="Depoix D."/>
            <person name="Carcy B."/>
            <person name="Delbecq S."/>
            <person name="Frutos R."/>
            <person name="Silva J.C."/>
            <person name="Sutton R."/>
            <person name="Krause P.J."/>
            <person name="Mamoun C.B."/>
        </authorList>
    </citation>
    <scope>NUCLEOTIDE SEQUENCE [LARGE SCALE GENOMIC DNA]</scope>
    <source>
        <strain evidence="2 3">RI</strain>
    </source>
</reference>
<organism evidence="2 3">
    <name type="scientific">Babesia microti (strain RI)</name>
    <dbReference type="NCBI Taxonomy" id="1133968"/>
    <lineage>
        <taxon>Eukaryota</taxon>
        <taxon>Sar</taxon>
        <taxon>Alveolata</taxon>
        <taxon>Apicomplexa</taxon>
        <taxon>Aconoidasida</taxon>
        <taxon>Piroplasmida</taxon>
        <taxon>Babesiidae</taxon>
        <taxon>Babesia</taxon>
    </lineage>
</organism>
<dbReference type="AlphaFoldDB" id="I7I8G4"/>
<evidence type="ECO:0000313" key="3">
    <source>
        <dbReference type="Proteomes" id="UP000002899"/>
    </source>
</evidence>
<name>I7I8G4_BABMR</name>
<protein>
    <submittedName>
        <fullName evidence="2">Uncharacterized protein</fullName>
    </submittedName>
</protein>
<sequence length="624" mass="71081">MGYLYRRNLIHIYPQYHLLWCVKHQSLYINSCKLVVQISRFIYINTMPSEGCGEYVDEAQTPGPLHITELETPINTRNRDPGPTLRYLAGSSPIKTQISGDSRSMWNNVHSVISNDLPRYIYDTSTQVDANDGLTCEKYTCSPKATPLRPLPLDPNDVVKRTQRFEAMKFAHNFVRKYTNTSNSKTPCNYQNKSVTVGLYTPLRIHSSNEPNTDDYKPPNYNIRISPPNYYSDTDISKFDFSILKSNIDSIINSTPTYHSYSIKNDSNESADFGSIMTPIRYQSATNSMRSVANDTYLHDDHSTLTYISNESPYSAYRHTSVNTSYRNYRNSPASNWVKSDYSHQQPPYNDFIKQDDPFTSNTYGTGINNSSSCSSDSDNPFKFDSQFFNKRQSHNQFRQHNSASLPDRKDLMANHTHECCDHLLKGSDNNLMIPANSDLWDNSQSQFDCVSSTKSTQSHIKLHEASNKCGNSEHNCNCKSLQNELNMLKNMFAEFKSDLETIINGISSKNTRCNELVDDSKGTSDKFDGSDAIDTKMVDDNMDAFEPKIDSEANSRIRIGSEIVRENKYNMNNKLYSDENIVGVPADVMEGYRVALTIKRMLHVKSMNSVVPAFTSFLHKRIN</sequence>
<keyword evidence="3" id="KW-1185">Reference proteome</keyword>
<dbReference type="RefSeq" id="XP_012647767.1">
    <property type="nucleotide sequence ID" value="XM_012792313.1"/>
</dbReference>
<dbReference type="Proteomes" id="UP000002899">
    <property type="component" value="Chromosome I"/>
</dbReference>
<accession>I7I8G4</accession>
<gene>
    <name evidence="2" type="ORF">BMR1_01G03500</name>
</gene>
<keyword evidence="1" id="KW-0175">Coiled coil</keyword>